<keyword evidence="3 6" id="KW-0812">Transmembrane</keyword>
<dbReference type="GO" id="GO:0015171">
    <property type="term" value="F:amino acid transmembrane transporter activity"/>
    <property type="evidence" value="ECO:0007669"/>
    <property type="project" value="TreeGrafter"/>
</dbReference>
<reference evidence="7 8" key="1">
    <citation type="journal article" date="2019" name="Nat. Med.">
        <title>A library of human gut bacterial isolates paired with longitudinal multiomics data enables mechanistic microbiome research.</title>
        <authorList>
            <person name="Poyet M."/>
            <person name="Groussin M."/>
            <person name="Gibbons S.M."/>
            <person name="Avila-Pacheco J."/>
            <person name="Jiang X."/>
            <person name="Kearney S.M."/>
            <person name="Perrotta A.R."/>
            <person name="Berdy B."/>
            <person name="Zhao S."/>
            <person name="Lieberman T.D."/>
            <person name="Swanson P.K."/>
            <person name="Smith M."/>
            <person name="Roesemann S."/>
            <person name="Alexander J.E."/>
            <person name="Rich S.A."/>
            <person name="Livny J."/>
            <person name="Vlamakis H."/>
            <person name="Clish C."/>
            <person name="Bullock K."/>
            <person name="Deik A."/>
            <person name="Scott J."/>
            <person name="Pierce K.A."/>
            <person name="Xavier R.J."/>
            <person name="Alm E.J."/>
        </authorList>
    </citation>
    <scope>NUCLEOTIDE SEQUENCE [LARGE SCALE GENOMIC DNA]</scope>
    <source>
        <strain evidence="7 8">BIOML-A2</strain>
    </source>
</reference>
<dbReference type="Proteomes" id="UP000375690">
    <property type="component" value="Unassembled WGS sequence"/>
</dbReference>
<evidence type="ECO:0000256" key="6">
    <source>
        <dbReference type="SAM" id="Phobius"/>
    </source>
</evidence>
<evidence type="ECO:0000256" key="4">
    <source>
        <dbReference type="ARBA" id="ARBA00022989"/>
    </source>
</evidence>
<dbReference type="InterPro" id="IPR001123">
    <property type="entry name" value="LeuE-type"/>
</dbReference>
<feature type="transmembrane region" description="Helical" evidence="6">
    <location>
        <begin position="6"/>
        <end position="26"/>
    </location>
</feature>
<dbReference type="Pfam" id="PF01810">
    <property type="entry name" value="LysE"/>
    <property type="match status" value="1"/>
</dbReference>
<protein>
    <submittedName>
        <fullName evidence="7">Cysteine transporter</fullName>
    </submittedName>
</protein>
<dbReference type="GO" id="GO:0033228">
    <property type="term" value="P:cysteine export across plasma membrane"/>
    <property type="evidence" value="ECO:0007669"/>
    <property type="project" value="TreeGrafter"/>
</dbReference>
<comment type="subcellular location">
    <subcellularLocation>
        <location evidence="1">Cell membrane</location>
        <topology evidence="1">Multi-pass membrane protein</topology>
    </subcellularLocation>
</comment>
<keyword evidence="4 6" id="KW-1133">Transmembrane helix</keyword>
<name>A0A6A1WXX7_BACOV</name>
<feature type="transmembrane region" description="Helical" evidence="6">
    <location>
        <begin position="38"/>
        <end position="63"/>
    </location>
</feature>
<feature type="transmembrane region" description="Helical" evidence="6">
    <location>
        <begin position="176"/>
        <end position="193"/>
    </location>
</feature>
<evidence type="ECO:0000256" key="2">
    <source>
        <dbReference type="ARBA" id="ARBA00022475"/>
    </source>
</evidence>
<keyword evidence="5 6" id="KW-0472">Membrane</keyword>
<feature type="transmembrane region" description="Helical" evidence="6">
    <location>
        <begin position="69"/>
        <end position="89"/>
    </location>
</feature>
<evidence type="ECO:0000256" key="5">
    <source>
        <dbReference type="ARBA" id="ARBA00023136"/>
    </source>
</evidence>
<evidence type="ECO:0000256" key="1">
    <source>
        <dbReference type="ARBA" id="ARBA00004651"/>
    </source>
</evidence>
<dbReference type="AlphaFoldDB" id="A0A6A1WXX7"/>
<keyword evidence="2" id="KW-1003">Cell membrane</keyword>
<comment type="caution">
    <text evidence="7">The sequence shown here is derived from an EMBL/GenBank/DDBJ whole genome shotgun (WGS) entry which is preliminary data.</text>
</comment>
<feature type="transmembrane region" description="Helical" evidence="6">
    <location>
        <begin position="141"/>
        <end position="164"/>
    </location>
</feature>
<feature type="transmembrane region" description="Helical" evidence="6">
    <location>
        <begin position="110"/>
        <end position="135"/>
    </location>
</feature>
<dbReference type="EMBL" id="VWFC01000084">
    <property type="protein sequence ID" value="KAB1317501.1"/>
    <property type="molecule type" value="Genomic_DNA"/>
</dbReference>
<evidence type="ECO:0000256" key="3">
    <source>
        <dbReference type="ARBA" id="ARBA00022692"/>
    </source>
</evidence>
<dbReference type="PANTHER" id="PTHR30086:SF20">
    <property type="entry name" value="ARGININE EXPORTER PROTEIN ARGO-RELATED"/>
    <property type="match status" value="1"/>
</dbReference>
<evidence type="ECO:0000313" key="8">
    <source>
        <dbReference type="Proteomes" id="UP000375690"/>
    </source>
</evidence>
<proteinExistence type="predicted"/>
<dbReference type="GO" id="GO:0005886">
    <property type="term" value="C:plasma membrane"/>
    <property type="evidence" value="ECO:0007669"/>
    <property type="project" value="UniProtKB-SubCell"/>
</dbReference>
<sequence>MFSLPSFLLYTFVTSITPGPNNIMSMSLGLKVGFRKTLYFNAGVLTGFCIITLLCAFFCAKLNEWIPEIRLPMLVLGTIYLIWLAVKILRSTYDTKAVEPKKGQAYLSGLLLQFVNVKVMVSAIVSIQMFVLPYYQSTEALAAFAILIAIAGTSCNLVWSGFGSVASRLFANHTKLINTILAISLVFCAAGFWF</sequence>
<dbReference type="PANTHER" id="PTHR30086">
    <property type="entry name" value="ARGININE EXPORTER PROTEIN ARGO"/>
    <property type="match status" value="1"/>
</dbReference>
<organism evidence="7 8">
    <name type="scientific">Bacteroides ovatus</name>
    <dbReference type="NCBI Taxonomy" id="28116"/>
    <lineage>
        <taxon>Bacteria</taxon>
        <taxon>Pseudomonadati</taxon>
        <taxon>Bacteroidota</taxon>
        <taxon>Bacteroidia</taxon>
        <taxon>Bacteroidales</taxon>
        <taxon>Bacteroidaceae</taxon>
        <taxon>Bacteroides</taxon>
    </lineage>
</organism>
<evidence type="ECO:0000313" key="7">
    <source>
        <dbReference type="EMBL" id="KAB1317501.1"/>
    </source>
</evidence>
<accession>A0A6A1WXX7</accession>
<gene>
    <name evidence="7" type="ORF">F3B53_26380</name>
</gene>